<evidence type="ECO:0000313" key="1">
    <source>
        <dbReference type="EMBL" id="CAE7420782.1"/>
    </source>
</evidence>
<accession>A0A812R6W4</accession>
<dbReference type="AlphaFoldDB" id="A0A812R6W4"/>
<evidence type="ECO:0000313" key="2">
    <source>
        <dbReference type="Proteomes" id="UP000601435"/>
    </source>
</evidence>
<feature type="non-terminal residue" evidence="1">
    <location>
        <position position="1"/>
    </location>
</feature>
<comment type="caution">
    <text evidence="1">The sequence shown here is derived from an EMBL/GenBank/DDBJ whole genome shotgun (WGS) entry which is preliminary data.</text>
</comment>
<proteinExistence type="predicted"/>
<sequence>MWLSTPLQVLDRLGVRGLFTSSPCYRSRSCWGNGKRRAIRPLLPEGVDPRGRHHCGPKQYIGKTPEQIVEQFKDPATFPWYQVPEPLRQRRFEVLWQMAHRCGYRSALEAVKLLTNPAHDGRPEASWIGKHID</sequence>
<dbReference type="OrthoDB" id="414052at2759"/>
<organism evidence="1 2">
    <name type="scientific">Symbiodinium necroappetens</name>
    <dbReference type="NCBI Taxonomy" id="1628268"/>
    <lineage>
        <taxon>Eukaryota</taxon>
        <taxon>Sar</taxon>
        <taxon>Alveolata</taxon>
        <taxon>Dinophyceae</taxon>
        <taxon>Suessiales</taxon>
        <taxon>Symbiodiniaceae</taxon>
        <taxon>Symbiodinium</taxon>
    </lineage>
</organism>
<dbReference type="Proteomes" id="UP000601435">
    <property type="component" value="Unassembled WGS sequence"/>
</dbReference>
<name>A0A812R6W4_9DINO</name>
<gene>
    <name evidence="1" type="ORF">SNEC2469_LOCUS11546</name>
</gene>
<protein>
    <submittedName>
        <fullName evidence="1">Uncharacterized protein</fullName>
    </submittedName>
</protein>
<keyword evidence="2" id="KW-1185">Reference proteome</keyword>
<dbReference type="EMBL" id="CAJNJA010018342">
    <property type="protein sequence ID" value="CAE7420782.1"/>
    <property type="molecule type" value="Genomic_DNA"/>
</dbReference>
<reference evidence="1" key="1">
    <citation type="submission" date="2021-02" db="EMBL/GenBank/DDBJ databases">
        <authorList>
            <person name="Dougan E. K."/>
            <person name="Rhodes N."/>
            <person name="Thang M."/>
            <person name="Chan C."/>
        </authorList>
    </citation>
    <scope>NUCLEOTIDE SEQUENCE</scope>
</reference>